<feature type="transmembrane region" description="Helical" evidence="7">
    <location>
        <begin position="21"/>
        <end position="38"/>
    </location>
</feature>
<dbReference type="SUPFAM" id="SSF103473">
    <property type="entry name" value="MFS general substrate transporter"/>
    <property type="match status" value="1"/>
</dbReference>
<evidence type="ECO:0000256" key="1">
    <source>
        <dbReference type="ARBA" id="ARBA00004141"/>
    </source>
</evidence>
<comment type="caution">
    <text evidence="9">The sequence shown here is derived from an EMBL/GenBank/DDBJ whole genome shotgun (WGS) entry which is preliminary data.</text>
</comment>
<dbReference type="PROSITE" id="PS50850">
    <property type="entry name" value="MFS"/>
    <property type="match status" value="1"/>
</dbReference>
<keyword evidence="10" id="KW-1185">Reference proteome</keyword>
<evidence type="ECO:0000256" key="5">
    <source>
        <dbReference type="ARBA" id="ARBA00022989"/>
    </source>
</evidence>
<name>A0A835IAK4_9MAGN</name>
<dbReference type="InterPro" id="IPR020846">
    <property type="entry name" value="MFS_dom"/>
</dbReference>
<dbReference type="Pfam" id="PF00083">
    <property type="entry name" value="Sugar_tr"/>
    <property type="match status" value="1"/>
</dbReference>
<comment type="similarity">
    <text evidence="2">Belongs to the major facilitator superfamily. Sugar transporter (TC 2.A.1.1) family.</text>
</comment>
<gene>
    <name evidence="9" type="ORF">IFM89_017276</name>
</gene>
<keyword evidence="6 7" id="KW-0472">Membrane</keyword>
<keyword evidence="3" id="KW-0813">Transport</keyword>
<evidence type="ECO:0000256" key="7">
    <source>
        <dbReference type="SAM" id="Phobius"/>
    </source>
</evidence>
<evidence type="ECO:0000256" key="3">
    <source>
        <dbReference type="ARBA" id="ARBA00022448"/>
    </source>
</evidence>
<dbReference type="PROSITE" id="PS00216">
    <property type="entry name" value="SUGAR_TRANSPORT_1"/>
    <property type="match status" value="1"/>
</dbReference>
<dbReference type="EMBL" id="JADFTS010000003">
    <property type="protein sequence ID" value="KAF9614296.1"/>
    <property type="molecule type" value="Genomic_DNA"/>
</dbReference>
<evidence type="ECO:0000313" key="10">
    <source>
        <dbReference type="Proteomes" id="UP000631114"/>
    </source>
</evidence>
<feature type="domain" description="Major facilitator superfamily (MFS) profile" evidence="8">
    <location>
        <begin position="1"/>
        <end position="103"/>
    </location>
</feature>
<comment type="subcellular location">
    <subcellularLocation>
        <location evidence="1">Membrane</location>
        <topology evidence="1">Multi-pass membrane protein</topology>
    </subcellularLocation>
</comment>
<organism evidence="9 10">
    <name type="scientific">Coptis chinensis</name>
    <dbReference type="NCBI Taxonomy" id="261450"/>
    <lineage>
        <taxon>Eukaryota</taxon>
        <taxon>Viridiplantae</taxon>
        <taxon>Streptophyta</taxon>
        <taxon>Embryophyta</taxon>
        <taxon>Tracheophyta</taxon>
        <taxon>Spermatophyta</taxon>
        <taxon>Magnoliopsida</taxon>
        <taxon>Ranunculales</taxon>
        <taxon>Ranunculaceae</taxon>
        <taxon>Coptidoideae</taxon>
        <taxon>Coptis</taxon>
    </lineage>
</organism>
<dbReference type="Gene3D" id="1.20.1250.20">
    <property type="entry name" value="MFS general substrate transporter like domains"/>
    <property type="match status" value="1"/>
</dbReference>
<evidence type="ECO:0000256" key="6">
    <source>
        <dbReference type="ARBA" id="ARBA00023136"/>
    </source>
</evidence>
<evidence type="ECO:0000256" key="2">
    <source>
        <dbReference type="ARBA" id="ARBA00010992"/>
    </source>
</evidence>
<reference evidence="9 10" key="1">
    <citation type="submission" date="2020-10" db="EMBL/GenBank/DDBJ databases">
        <title>The Coptis chinensis genome and diversification of protoberbering-type alkaloids.</title>
        <authorList>
            <person name="Wang B."/>
            <person name="Shu S."/>
            <person name="Song C."/>
            <person name="Liu Y."/>
        </authorList>
    </citation>
    <scope>NUCLEOTIDE SEQUENCE [LARGE SCALE GENOMIC DNA]</scope>
    <source>
        <strain evidence="9">HL-2020</strain>
        <tissue evidence="9">Leaf</tissue>
    </source>
</reference>
<feature type="transmembrane region" description="Helical" evidence="7">
    <location>
        <begin position="74"/>
        <end position="94"/>
    </location>
</feature>
<accession>A0A835IAK4</accession>
<protein>
    <recommendedName>
        <fullName evidence="8">Major facilitator superfamily (MFS) profile domain-containing protein</fullName>
    </recommendedName>
</protein>
<dbReference type="Proteomes" id="UP000631114">
    <property type="component" value="Unassembled WGS sequence"/>
</dbReference>
<sequence length="103" mass="10852">MSGAISCITEDLKITSVQKEILIGSLNVFSLIGSLAAGKTSDWIGRRYTIILASCTFLIGALLMGFAPSFEFLMVGRLVAGIGVGYSLMIAPVYTAEISPNST</sequence>
<dbReference type="InterPro" id="IPR005828">
    <property type="entry name" value="MFS_sugar_transport-like"/>
</dbReference>
<evidence type="ECO:0000313" key="9">
    <source>
        <dbReference type="EMBL" id="KAF9614296.1"/>
    </source>
</evidence>
<dbReference type="GO" id="GO:0015144">
    <property type="term" value="F:carbohydrate transmembrane transporter activity"/>
    <property type="evidence" value="ECO:0007669"/>
    <property type="project" value="InterPro"/>
</dbReference>
<evidence type="ECO:0000259" key="8">
    <source>
        <dbReference type="PROSITE" id="PS50850"/>
    </source>
</evidence>
<dbReference type="GO" id="GO:0016020">
    <property type="term" value="C:membrane"/>
    <property type="evidence" value="ECO:0007669"/>
    <property type="project" value="UniProtKB-SubCell"/>
</dbReference>
<keyword evidence="5 7" id="KW-1133">Transmembrane helix</keyword>
<dbReference type="InterPro" id="IPR036259">
    <property type="entry name" value="MFS_trans_sf"/>
</dbReference>
<dbReference type="InterPro" id="IPR005829">
    <property type="entry name" value="Sugar_transporter_CS"/>
</dbReference>
<evidence type="ECO:0000256" key="4">
    <source>
        <dbReference type="ARBA" id="ARBA00022692"/>
    </source>
</evidence>
<dbReference type="AlphaFoldDB" id="A0A835IAK4"/>
<keyword evidence="4 7" id="KW-0812">Transmembrane</keyword>
<dbReference type="PANTHER" id="PTHR23500">
    <property type="entry name" value="SOLUTE CARRIER FAMILY 2, FACILITATED GLUCOSE TRANSPORTER"/>
    <property type="match status" value="1"/>
</dbReference>
<proteinExistence type="inferred from homology"/>
<dbReference type="OrthoDB" id="6339427at2759"/>
<feature type="transmembrane region" description="Helical" evidence="7">
    <location>
        <begin position="50"/>
        <end position="68"/>
    </location>
</feature>
<dbReference type="PANTHER" id="PTHR23500:SF432">
    <property type="entry name" value="POLYOL TRANSPORTER 5-LIKE"/>
    <property type="match status" value="1"/>
</dbReference>
<dbReference type="InterPro" id="IPR045262">
    <property type="entry name" value="STP/PLT_plant"/>
</dbReference>